<dbReference type="GO" id="GO:0005829">
    <property type="term" value="C:cytosol"/>
    <property type="evidence" value="ECO:0007669"/>
    <property type="project" value="TreeGrafter"/>
</dbReference>
<sequence>MGSKITCLGSFVVDLTCRSEHLPIPGETVATDYFKMGPGGKGANQSTASKRTGGNITLMTKIGNDLLSKVAIESFNKEGFDPKYIIRDDNNFTGIALIMVDKNTSQNSIVVAAGACEHITDDDLELLRPEIESCDIFLTQLELNLDSIEKAIDIAYKNNKTIVLNTAPAKMISDEVLRKVTIVTPNEIEASILTNVEVKDIDSAREAAKVFFKKGVQKVIITLGKNGSYVNDGTKEKFVPSIDVETIDTTGAGDAFTGGLVTALSEKMDLFDAVEFATAVAALSTTKLGTAPSMPYRDEVDKLLKNKSNRN</sequence>
<dbReference type="InterPro" id="IPR002173">
    <property type="entry name" value="Carboh/pur_kinase_PfkB_CS"/>
</dbReference>
<organism evidence="14 15">
    <name type="scientific">Brachyspira pilosicoli WesB</name>
    <dbReference type="NCBI Taxonomy" id="1161918"/>
    <lineage>
        <taxon>Bacteria</taxon>
        <taxon>Pseudomonadati</taxon>
        <taxon>Spirochaetota</taxon>
        <taxon>Spirochaetia</taxon>
        <taxon>Brachyspirales</taxon>
        <taxon>Brachyspiraceae</taxon>
        <taxon>Brachyspira</taxon>
    </lineage>
</organism>
<evidence type="ECO:0000256" key="5">
    <source>
        <dbReference type="ARBA" id="ARBA00022723"/>
    </source>
</evidence>
<comment type="catalytic activity">
    <reaction evidence="12">
        <text>D-ribose + ATP = D-ribose 5-phosphate + ADP + H(+)</text>
        <dbReference type="Rhea" id="RHEA:13697"/>
        <dbReference type="ChEBI" id="CHEBI:15378"/>
        <dbReference type="ChEBI" id="CHEBI:30616"/>
        <dbReference type="ChEBI" id="CHEBI:47013"/>
        <dbReference type="ChEBI" id="CHEBI:78346"/>
        <dbReference type="ChEBI" id="CHEBI:456216"/>
        <dbReference type="EC" id="2.7.1.15"/>
    </reaction>
</comment>
<dbReference type="GO" id="GO:0019303">
    <property type="term" value="P:D-ribose catabolic process"/>
    <property type="evidence" value="ECO:0007669"/>
    <property type="project" value="UniProtKB-UniRule"/>
</dbReference>
<comment type="pathway">
    <text evidence="12">Carbohydrate metabolism; D-ribose degradation; D-ribose 5-phosphate from beta-D-ribopyranose: step 2/2.</text>
</comment>
<dbReference type="PANTHER" id="PTHR10584">
    <property type="entry name" value="SUGAR KINASE"/>
    <property type="match status" value="1"/>
</dbReference>
<dbReference type="EMBL" id="HE793032">
    <property type="protein sequence ID" value="CCG57648.1"/>
    <property type="molecule type" value="Genomic_DNA"/>
</dbReference>
<feature type="binding site" evidence="12">
    <location>
        <begin position="253"/>
        <end position="254"/>
    </location>
    <ligand>
        <name>ATP</name>
        <dbReference type="ChEBI" id="CHEBI:30616"/>
    </ligand>
</feature>
<dbReference type="PANTHER" id="PTHR10584:SF166">
    <property type="entry name" value="RIBOKINASE"/>
    <property type="match status" value="1"/>
</dbReference>
<keyword evidence="11 12" id="KW-0119">Carbohydrate metabolism</keyword>
<feature type="binding site" evidence="12">
    <location>
        <position position="250"/>
    </location>
    <ligand>
        <name>K(+)</name>
        <dbReference type="ChEBI" id="CHEBI:29103"/>
    </ligand>
</feature>
<reference evidence="14 15" key="1">
    <citation type="journal article" date="2012" name="BMC Genomics">
        <title>Comparative genomics of Brachyspira pilosicoli strains: genome rearrangements, reductions and correlation of genetic compliment with phenotypic diversity.</title>
        <authorList>
            <person name="Mappley L.J."/>
            <person name="Black M.L."/>
            <person name="Abuoun M."/>
            <person name="Darby A.C."/>
            <person name="Woodward M.J."/>
            <person name="Parkhill J."/>
            <person name="Turner A.K."/>
            <person name="Bellgard M.I."/>
            <person name="La T."/>
            <person name="Phillips N.D."/>
            <person name="La Ragione R.M."/>
            <person name="Hampson D.J."/>
        </authorList>
    </citation>
    <scope>NUCLEOTIDE SEQUENCE [LARGE SCALE GENOMIC DNA]</scope>
    <source>
        <strain evidence="14">WesB</strain>
    </source>
</reference>
<dbReference type="KEGG" id="bpw:WESB_2185"/>
<evidence type="ECO:0000256" key="8">
    <source>
        <dbReference type="ARBA" id="ARBA00022840"/>
    </source>
</evidence>
<evidence type="ECO:0000313" key="15">
    <source>
        <dbReference type="Proteomes" id="UP000003759"/>
    </source>
</evidence>
<evidence type="ECO:0000256" key="1">
    <source>
        <dbReference type="ARBA" id="ARBA00005380"/>
    </source>
</evidence>
<feature type="binding site" evidence="12">
    <location>
        <position position="293"/>
    </location>
    <ligand>
        <name>K(+)</name>
        <dbReference type="ChEBI" id="CHEBI:29103"/>
    </ligand>
</feature>
<proteinExistence type="inferred from homology"/>
<dbReference type="PATRIC" id="fig|1161918.5.peg.1700"/>
<keyword evidence="12" id="KW-0963">Cytoplasm</keyword>
<comment type="subunit">
    <text evidence="12">Homodimer.</text>
</comment>
<keyword evidence="4 12" id="KW-0808">Transferase</keyword>
<dbReference type="HAMAP" id="MF_01987">
    <property type="entry name" value="Ribokinase"/>
    <property type="match status" value="1"/>
</dbReference>
<feature type="binding site" evidence="12">
    <location>
        <position position="254"/>
    </location>
    <ligand>
        <name>substrate</name>
    </ligand>
</feature>
<feature type="binding site" evidence="12">
    <location>
        <position position="186"/>
    </location>
    <ligand>
        <name>ATP</name>
        <dbReference type="ChEBI" id="CHEBI:30616"/>
    </ligand>
</feature>
<feature type="binding site" evidence="12">
    <location>
        <begin position="12"/>
        <end position="14"/>
    </location>
    <ligand>
        <name>substrate</name>
    </ligand>
</feature>
<gene>
    <name evidence="12" type="primary">rbsK</name>
    <name evidence="14" type="ORF">WESB_2185</name>
</gene>
<dbReference type="GO" id="GO:0046872">
    <property type="term" value="F:metal ion binding"/>
    <property type="evidence" value="ECO:0007669"/>
    <property type="project" value="UniProtKB-KW"/>
</dbReference>
<dbReference type="SUPFAM" id="SSF53613">
    <property type="entry name" value="Ribokinase-like"/>
    <property type="match status" value="1"/>
</dbReference>
<comment type="subcellular location">
    <subcellularLocation>
        <location evidence="12">Cytoplasm</location>
    </subcellularLocation>
</comment>
<feature type="binding site" evidence="12">
    <location>
        <position position="248"/>
    </location>
    <ligand>
        <name>K(+)</name>
        <dbReference type="ChEBI" id="CHEBI:29103"/>
    </ligand>
</feature>
<dbReference type="EC" id="2.7.1.15" evidence="2 12"/>
<dbReference type="InterPro" id="IPR011877">
    <property type="entry name" value="Ribokinase"/>
</dbReference>
<dbReference type="AlphaFoldDB" id="K0JHE4"/>
<dbReference type="InterPro" id="IPR011611">
    <property type="entry name" value="PfkB_dom"/>
</dbReference>
<dbReference type="OrthoDB" id="9775849at2"/>
<feature type="binding site" evidence="12">
    <location>
        <begin position="40"/>
        <end position="44"/>
    </location>
    <ligand>
        <name>substrate</name>
    </ligand>
</feature>
<feature type="binding site" evidence="12">
    <location>
        <position position="284"/>
    </location>
    <ligand>
        <name>K(+)</name>
        <dbReference type="ChEBI" id="CHEBI:29103"/>
    </ligand>
</feature>
<comment type="similarity">
    <text evidence="1">Belongs to the carbohydrate kinase pfkB family.</text>
</comment>
<evidence type="ECO:0000256" key="2">
    <source>
        <dbReference type="ARBA" id="ARBA00012035"/>
    </source>
</evidence>
<evidence type="ECO:0000259" key="13">
    <source>
        <dbReference type="Pfam" id="PF00294"/>
    </source>
</evidence>
<dbReference type="GO" id="GO:0005524">
    <property type="term" value="F:ATP binding"/>
    <property type="evidence" value="ECO:0007669"/>
    <property type="project" value="UniProtKB-UniRule"/>
</dbReference>
<dbReference type="UniPathway" id="UPA00916">
    <property type="reaction ID" value="UER00889"/>
</dbReference>
<comment type="activity regulation">
    <text evidence="12">Activated by a monovalent cation that binds near, but not in, the active site. The most likely occupant of the site in vivo is potassium. Ion binding induces a conformational change that may alter substrate affinity.</text>
</comment>
<dbReference type="PROSITE" id="PS00584">
    <property type="entry name" value="PFKB_KINASES_2"/>
    <property type="match status" value="1"/>
</dbReference>
<comment type="function">
    <text evidence="12">Catalyzes the phosphorylation of ribose at O-5 in a reaction requiring ATP and magnesium. The resulting D-ribose-5-phosphate can then be used either for sythesis of nucleotides, histidine, and tryptophan, or as a component of the pentose phosphate pathway.</text>
</comment>
<name>K0JHE4_BRAPL</name>
<keyword evidence="9 12" id="KW-0460">Magnesium</keyword>
<evidence type="ECO:0000256" key="3">
    <source>
        <dbReference type="ARBA" id="ARBA00016943"/>
    </source>
</evidence>
<feature type="binding site" evidence="12">
    <location>
        <begin position="222"/>
        <end position="227"/>
    </location>
    <ligand>
        <name>ATP</name>
        <dbReference type="ChEBI" id="CHEBI:30616"/>
    </ligand>
</feature>
<keyword evidence="8 12" id="KW-0067">ATP-binding</keyword>
<dbReference type="Gene3D" id="3.40.1190.20">
    <property type="match status" value="1"/>
</dbReference>
<evidence type="ECO:0000256" key="4">
    <source>
        <dbReference type="ARBA" id="ARBA00022679"/>
    </source>
</evidence>
<keyword evidence="6 12" id="KW-0547">Nucleotide-binding</keyword>
<feature type="domain" description="Carbohydrate kinase PfkB" evidence="13">
    <location>
        <begin position="4"/>
        <end position="295"/>
    </location>
</feature>
<dbReference type="Pfam" id="PF00294">
    <property type="entry name" value="PfkB"/>
    <property type="match status" value="1"/>
</dbReference>
<dbReference type="InterPro" id="IPR029056">
    <property type="entry name" value="Ribokinase-like"/>
</dbReference>
<evidence type="ECO:0000313" key="14">
    <source>
        <dbReference type="EMBL" id="CCG57648.1"/>
    </source>
</evidence>
<comment type="similarity">
    <text evidence="12">Belongs to the carbohydrate kinase PfkB family. Ribokinase subfamily.</text>
</comment>
<dbReference type="InterPro" id="IPR002139">
    <property type="entry name" value="Ribo/fructo_kinase"/>
</dbReference>
<comment type="caution">
    <text evidence="12">Lacks conserved residue(s) required for the propagation of feature annotation.</text>
</comment>
<comment type="cofactor">
    <cofactor evidence="12">
        <name>Mg(2+)</name>
        <dbReference type="ChEBI" id="CHEBI:18420"/>
    </cofactor>
    <text evidence="12">Requires a divalent cation, most likely magnesium in vivo, as an electrophilic catalyst to aid phosphoryl group transfer. It is the chelate of the metal and the nucleotide that is the actual substrate.</text>
</comment>
<evidence type="ECO:0000256" key="6">
    <source>
        <dbReference type="ARBA" id="ARBA00022741"/>
    </source>
</evidence>
<keyword evidence="10 12" id="KW-0630">Potassium</keyword>
<evidence type="ECO:0000256" key="9">
    <source>
        <dbReference type="ARBA" id="ARBA00022842"/>
    </source>
</evidence>
<dbReference type="PROSITE" id="PS00583">
    <property type="entry name" value="PFKB_KINASES_1"/>
    <property type="match status" value="1"/>
</dbReference>
<feature type="binding site" evidence="12">
    <location>
        <position position="287"/>
    </location>
    <ligand>
        <name>K(+)</name>
        <dbReference type="ChEBI" id="CHEBI:29103"/>
    </ligand>
</feature>
<feature type="binding site" evidence="12">
    <location>
        <position position="289"/>
    </location>
    <ligand>
        <name>K(+)</name>
        <dbReference type="ChEBI" id="CHEBI:29103"/>
    </ligand>
</feature>
<keyword evidence="5 12" id="KW-0479">Metal-binding</keyword>
<feature type="binding site" evidence="12">
    <location>
        <position position="142"/>
    </location>
    <ligand>
        <name>substrate</name>
    </ligand>
</feature>
<dbReference type="HOGENOM" id="CLU_027634_2_3_12"/>
<dbReference type="NCBIfam" id="TIGR02152">
    <property type="entry name" value="D_ribokin_bact"/>
    <property type="match status" value="1"/>
</dbReference>
<dbReference type="Proteomes" id="UP000003759">
    <property type="component" value="Chromosome"/>
</dbReference>
<evidence type="ECO:0000256" key="7">
    <source>
        <dbReference type="ARBA" id="ARBA00022777"/>
    </source>
</evidence>
<protein>
    <recommendedName>
        <fullName evidence="3 12">Ribokinase</fullName>
        <shortName evidence="12">RK</shortName>
        <ecNumber evidence="2 12">2.7.1.15</ecNumber>
    </recommendedName>
</protein>
<evidence type="ECO:0000256" key="10">
    <source>
        <dbReference type="ARBA" id="ARBA00022958"/>
    </source>
</evidence>
<keyword evidence="7 12" id="KW-0418">Kinase</keyword>
<dbReference type="PRINTS" id="PR00990">
    <property type="entry name" value="RIBOKINASE"/>
</dbReference>
<feature type="active site" description="Proton acceptor" evidence="12">
    <location>
        <position position="254"/>
    </location>
</feature>
<accession>K0JHE4</accession>
<evidence type="ECO:0000256" key="12">
    <source>
        <dbReference type="HAMAP-Rule" id="MF_01987"/>
    </source>
</evidence>
<dbReference type="CDD" id="cd01174">
    <property type="entry name" value="ribokinase"/>
    <property type="match status" value="1"/>
</dbReference>
<evidence type="ECO:0000256" key="11">
    <source>
        <dbReference type="ARBA" id="ARBA00023277"/>
    </source>
</evidence>
<dbReference type="RefSeq" id="WP_014933768.1">
    <property type="nucleotide sequence ID" value="NC_018604.1"/>
</dbReference>
<dbReference type="GO" id="GO:0004747">
    <property type="term" value="F:ribokinase activity"/>
    <property type="evidence" value="ECO:0007669"/>
    <property type="project" value="UniProtKB-UniRule"/>
</dbReference>